<evidence type="ECO:0000256" key="1">
    <source>
        <dbReference type="SAM" id="Phobius"/>
    </source>
</evidence>
<name>W2RK53_CYPE1</name>
<dbReference type="Proteomes" id="UP000030752">
    <property type="component" value="Unassembled WGS sequence"/>
</dbReference>
<evidence type="ECO:0000313" key="3">
    <source>
        <dbReference type="EMBL" id="ETN36847.1"/>
    </source>
</evidence>
<reference evidence="3 4" key="1">
    <citation type="submission" date="2013-03" db="EMBL/GenBank/DDBJ databases">
        <title>The Genome Sequence of Phialophora europaea CBS 101466.</title>
        <authorList>
            <consortium name="The Broad Institute Genomics Platform"/>
            <person name="Cuomo C."/>
            <person name="de Hoog S."/>
            <person name="Gorbushina A."/>
            <person name="Walker B."/>
            <person name="Young S.K."/>
            <person name="Zeng Q."/>
            <person name="Gargeya S."/>
            <person name="Fitzgerald M."/>
            <person name="Haas B."/>
            <person name="Abouelleil A."/>
            <person name="Allen A.W."/>
            <person name="Alvarado L."/>
            <person name="Arachchi H.M."/>
            <person name="Berlin A.M."/>
            <person name="Chapman S.B."/>
            <person name="Gainer-Dewar J."/>
            <person name="Goldberg J."/>
            <person name="Griggs A."/>
            <person name="Gujja S."/>
            <person name="Hansen M."/>
            <person name="Howarth C."/>
            <person name="Imamovic A."/>
            <person name="Ireland A."/>
            <person name="Larimer J."/>
            <person name="McCowan C."/>
            <person name="Murphy C."/>
            <person name="Pearson M."/>
            <person name="Poon T.W."/>
            <person name="Priest M."/>
            <person name="Roberts A."/>
            <person name="Saif S."/>
            <person name="Shea T."/>
            <person name="Sisk P."/>
            <person name="Sykes S."/>
            <person name="Wortman J."/>
            <person name="Nusbaum C."/>
            <person name="Birren B."/>
        </authorList>
    </citation>
    <scope>NUCLEOTIDE SEQUENCE [LARGE SCALE GENOMIC DNA]</scope>
    <source>
        <strain evidence="3 4">CBS 101466</strain>
    </source>
</reference>
<proteinExistence type="predicted"/>
<dbReference type="RefSeq" id="XP_008720379.1">
    <property type="nucleotide sequence ID" value="XM_008722157.1"/>
</dbReference>
<evidence type="ECO:0000259" key="2">
    <source>
        <dbReference type="Pfam" id="PF07883"/>
    </source>
</evidence>
<accession>W2RK53</accession>
<dbReference type="HOGENOM" id="CLU_089363_1_0_1"/>
<gene>
    <name evidence="3" type="ORF">HMPREF1541_07834</name>
</gene>
<dbReference type="OrthoDB" id="9976870at2759"/>
<dbReference type="Gene3D" id="2.60.120.10">
    <property type="entry name" value="Jelly Rolls"/>
    <property type="match status" value="1"/>
</dbReference>
<dbReference type="InterPro" id="IPR013096">
    <property type="entry name" value="Cupin_2"/>
</dbReference>
<protein>
    <recommendedName>
        <fullName evidence="2">Cupin type-2 domain-containing protein</fullName>
    </recommendedName>
</protein>
<dbReference type="GeneID" id="19975173"/>
<keyword evidence="4" id="KW-1185">Reference proteome</keyword>
<dbReference type="InParanoid" id="W2RK53"/>
<keyword evidence="1" id="KW-0812">Transmembrane</keyword>
<evidence type="ECO:0000313" key="4">
    <source>
        <dbReference type="Proteomes" id="UP000030752"/>
    </source>
</evidence>
<dbReference type="CDD" id="cd02208">
    <property type="entry name" value="cupin_RmlC-like"/>
    <property type="match status" value="1"/>
</dbReference>
<dbReference type="STRING" id="1220924.W2RK53"/>
<feature type="domain" description="Cupin type-2" evidence="2">
    <location>
        <begin position="60"/>
        <end position="110"/>
    </location>
</feature>
<dbReference type="AlphaFoldDB" id="W2RK53"/>
<keyword evidence="1" id="KW-0472">Membrane</keyword>
<dbReference type="InterPro" id="IPR014710">
    <property type="entry name" value="RmlC-like_jellyroll"/>
</dbReference>
<feature type="transmembrane region" description="Helical" evidence="1">
    <location>
        <begin position="177"/>
        <end position="198"/>
    </location>
</feature>
<dbReference type="InterPro" id="IPR011051">
    <property type="entry name" value="RmlC_Cupin_sf"/>
</dbReference>
<dbReference type="Pfam" id="PF07883">
    <property type="entry name" value="Cupin_2"/>
    <property type="match status" value="1"/>
</dbReference>
<dbReference type="VEuPathDB" id="FungiDB:HMPREF1541_07834"/>
<sequence>MLKAFRTLPQLKARPTARVVTYEDGESILEFYPPGGKYLGRQVVPADNKMKDGGKSFMAPPSHIHLLQDEVFYVTQGEGLWYLRGQAPRRLKAGDTITIPQFLPHRFENVPGGTEPLEFDYNYDSSMREMEMRFFYNVFAYMDDCQHAKVPLSTLQLCVFCADCWMPVDLGIPGPNLINLVFSTLFMWIGAAIGRFVFGYHRTYPEYYQEEGNIFKKQS</sequence>
<dbReference type="EMBL" id="KB822724">
    <property type="protein sequence ID" value="ETN36847.1"/>
    <property type="molecule type" value="Genomic_DNA"/>
</dbReference>
<keyword evidence="1" id="KW-1133">Transmembrane helix</keyword>
<dbReference type="SUPFAM" id="SSF51182">
    <property type="entry name" value="RmlC-like cupins"/>
    <property type="match status" value="1"/>
</dbReference>
<dbReference type="eggNOG" id="ENOG502SGMD">
    <property type="taxonomic scope" value="Eukaryota"/>
</dbReference>
<organism evidence="3 4">
    <name type="scientific">Cyphellophora europaea (strain CBS 101466)</name>
    <name type="common">Phialophora europaea</name>
    <dbReference type="NCBI Taxonomy" id="1220924"/>
    <lineage>
        <taxon>Eukaryota</taxon>
        <taxon>Fungi</taxon>
        <taxon>Dikarya</taxon>
        <taxon>Ascomycota</taxon>
        <taxon>Pezizomycotina</taxon>
        <taxon>Eurotiomycetes</taxon>
        <taxon>Chaetothyriomycetidae</taxon>
        <taxon>Chaetothyriales</taxon>
        <taxon>Cyphellophoraceae</taxon>
        <taxon>Cyphellophora</taxon>
    </lineage>
</organism>